<accession>A0A9X2KTB4</accession>
<dbReference type="InterPro" id="IPR020573">
    <property type="entry name" value="UDP_GlcNAc_AcTrfase_non-rep"/>
</dbReference>
<evidence type="ECO:0000259" key="8">
    <source>
        <dbReference type="Pfam" id="PF04613"/>
    </source>
</evidence>
<dbReference type="GO" id="GO:0009245">
    <property type="term" value="P:lipid A biosynthetic process"/>
    <property type="evidence" value="ECO:0007669"/>
    <property type="project" value="UniProtKB-UniRule"/>
</dbReference>
<dbReference type="Gene3D" id="3.40.1390.10">
    <property type="entry name" value="MurE/MurF, N-terminal domain"/>
    <property type="match status" value="1"/>
</dbReference>
<evidence type="ECO:0000256" key="3">
    <source>
        <dbReference type="ARBA" id="ARBA00022679"/>
    </source>
</evidence>
<keyword evidence="5 7" id="KW-0443">Lipid metabolism</keyword>
<protein>
    <recommendedName>
        <fullName evidence="7">UDP-3-O-acylglucosamine N-acyltransferase</fullName>
        <ecNumber evidence="7">2.3.1.191</ecNumber>
    </recommendedName>
</protein>
<evidence type="ECO:0000256" key="7">
    <source>
        <dbReference type="HAMAP-Rule" id="MF_00523"/>
    </source>
</evidence>
<comment type="pathway">
    <text evidence="7">Bacterial outer membrane biogenesis; LPS lipid A biosynthesis.</text>
</comment>
<dbReference type="InterPro" id="IPR011004">
    <property type="entry name" value="Trimer_LpxA-like_sf"/>
</dbReference>
<feature type="active site" description="Proton acceptor" evidence="7">
    <location>
        <position position="243"/>
    </location>
</feature>
<dbReference type="InterPro" id="IPR001451">
    <property type="entry name" value="Hexapep"/>
</dbReference>
<dbReference type="Proteomes" id="UP001139319">
    <property type="component" value="Unassembled WGS sequence"/>
</dbReference>
<keyword evidence="10" id="KW-1185">Reference proteome</keyword>
<organism evidence="9 10">
    <name type="scientific">Gilvimarinus xylanilyticus</name>
    <dbReference type="NCBI Taxonomy" id="2944139"/>
    <lineage>
        <taxon>Bacteria</taxon>
        <taxon>Pseudomonadati</taxon>
        <taxon>Pseudomonadota</taxon>
        <taxon>Gammaproteobacteria</taxon>
        <taxon>Cellvibrionales</taxon>
        <taxon>Cellvibrionaceae</taxon>
        <taxon>Gilvimarinus</taxon>
    </lineage>
</organism>
<comment type="function">
    <text evidence="7">Catalyzes the N-acylation of UDP-3-O-acylglucosamine using 3-hydroxyacyl-ACP as the acyl donor. Is involved in the biosynthesis of lipid A, a phosphorylated glycolipid that anchors the lipopolysaccharide to the outer membrane of the cell.</text>
</comment>
<reference evidence="9" key="1">
    <citation type="submission" date="2022-05" db="EMBL/GenBank/DDBJ databases">
        <authorList>
            <person name="Sun H.-N."/>
        </authorList>
    </citation>
    <scope>NUCLEOTIDE SEQUENCE</scope>
    <source>
        <strain evidence="9">HB14</strain>
    </source>
</reference>
<comment type="catalytic activity">
    <reaction evidence="7">
        <text>a UDP-3-O-[(3R)-3-hydroxyacyl]-alpha-D-glucosamine + a (3R)-hydroxyacyl-[ACP] = a UDP-2-N,3-O-bis[(3R)-3-hydroxyacyl]-alpha-D-glucosamine + holo-[ACP] + H(+)</text>
        <dbReference type="Rhea" id="RHEA:53836"/>
        <dbReference type="Rhea" id="RHEA-COMP:9685"/>
        <dbReference type="Rhea" id="RHEA-COMP:9945"/>
        <dbReference type="ChEBI" id="CHEBI:15378"/>
        <dbReference type="ChEBI" id="CHEBI:64479"/>
        <dbReference type="ChEBI" id="CHEBI:78827"/>
        <dbReference type="ChEBI" id="CHEBI:137740"/>
        <dbReference type="ChEBI" id="CHEBI:137748"/>
        <dbReference type="EC" id="2.3.1.191"/>
    </reaction>
</comment>
<dbReference type="Pfam" id="PF00132">
    <property type="entry name" value="Hexapep"/>
    <property type="match status" value="2"/>
</dbReference>
<evidence type="ECO:0000256" key="6">
    <source>
        <dbReference type="ARBA" id="ARBA00023315"/>
    </source>
</evidence>
<dbReference type="CDD" id="cd03352">
    <property type="entry name" value="LbH_LpxD"/>
    <property type="match status" value="1"/>
</dbReference>
<dbReference type="Gene3D" id="2.160.10.10">
    <property type="entry name" value="Hexapeptide repeat proteins"/>
    <property type="match status" value="1"/>
</dbReference>
<dbReference type="Gene3D" id="1.20.5.170">
    <property type="match status" value="1"/>
</dbReference>
<keyword evidence="1 7" id="KW-0444">Lipid biosynthesis</keyword>
<dbReference type="GO" id="GO:0016020">
    <property type="term" value="C:membrane"/>
    <property type="evidence" value="ECO:0007669"/>
    <property type="project" value="GOC"/>
</dbReference>
<name>A0A9X2KTB4_9GAMM</name>
<evidence type="ECO:0000256" key="5">
    <source>
        <dbReference type="ARBA" id="ARBA00023098"/>
    </source>
</evidence>
<dbReference type="EC" id="2.3.1.191" evidence="7"/>
<reference evidence="9" key="2">
    <citation type="submission" date="2023-01" db="EMBL/GenBank/DDBJ databases">
        <title>Gilvimarinus xylanilyticus HB14 isolated from Caulerpa lentillifera aquaculture base in Hainan, China.</title>
        <authorList>
            <person name="Zhang Y.-J."/>
        </authorList>
    </citation>
    <scope>NUCLEOTIDE SEQUENCE</scope>
    <source>
        <strain evidence="9">HB14</strain>
    </source>
</reference>
<evidence type="ECO:0000313" key="9">
    <source>
        <dbReference type="EMBL" id="MCP8898603.1"/>
    </source>
</evidence>
<keyword evidence="3 7" id="KW-0808">Transferase</keyword>
<comment type="subunit">
    <text evidence="7">Homotrimer.</text>
</comment>
<dbReference type="RefSeq" id="WP_253967700.1">
    <property type="nucleotide sequence ID" value="NZ_JAMFTH010000001.1"/>
</dbReference>
<evidence type="ECO:0000313" key="10">
    <source>
        <dbReference type="Proteomes" id="UP001139319"/>
    </source>
</evidence>
<dbReference type="SUPFAM" id="SSF51161">
    <property type="entry name" value="Trimeric LpxA-like enzymes"/>
    <property type="match status" value="1"/>
</dbReference>
<sequence length="346" mass="35956">MFVSSYTLREIADYLNAELIGDAGLIITGIAGLVAAQSDDISFLANKAYQHQLDDTAAGAVILRESEATLFSGSKLVVADPYLSYARLSRWFDKALEVAPGIHPTAVIDPNARIGEGVSIGPHAVIGKGVFIGDDVVVGAGTVIGDGCTVGENTRFAANVTLYHSVIVGKGCRFHSSCVIGADGFGFAPDQNAGGWCKIHQLGGVVIGNGVEIGASTTVDRGALDDTVIEDGVIIDDQVHIAHNCVIGANTAIAANCGFAGSTKVGRNCTFAGAVGVVGHIDIADNVHVTGMTMVSKSIPEPGSYSSGTSAVTTRLWRKNAVRFNQLNELAQRVRKLETDSKPSDA</sequence>
<gene>
    <name evidence="7 9" type="primary">lpxD</name>
    <name evidence="9" type="ORF">M6D89_04745</name>
</gene>
<dbReference type="GO" id="GO:0103118">
    <property type="term" value="F:UDP-3-O-[(3R)-3-hydroxyacyl]-glucosamine N-acyltransferase activity"/>
    <property type="evidence" value="ECO:0007669"/>
    <property type="project" value="UniProtKB-EC"/>
</dbReference>
<keyword evidence="4 7" id="KW-0677">Repeat</keyword>
<dbReference type="Pfam" id="PF04613">
    <property type="entry name" value="LpxD"/>
    <property type="match status" value="1"/>
</dbReference>
<feature type="domain" description="UDP-3-O-[3-hydroxymyristoyl] glucosamine N-acyltransferase non-repeat region" evidence="8">
    <location>
        <begin position="26"/>
        <end position="90"/>
    </location>
</feature>
<dbReference type="PANTHER" id="PTHR43378">
    <property type="entry name" value="UDP-3-O-ACYLGLUCOSAMINE N-ACYLTRANSFERASE"/>
    <property type="match status" value="1"/>
</dbReference>
<dbReference type="AlphaFoldDB" id="A0A9X2KTB4"/>
<keyword evidence="6 7" id="KW-0012">Acyltransferase</keyword>
<evidence type="ECO:0000256" key="1">
    <source>
        <dbReference type="ARBA" id="ARBA00022516"/>
    </source>
</evidence>
<dbReference type="GO" id="GO:0016410">
    <property type="term" value="F:N-acyltransferase activity"/>
    <property type="evidence" value="ECO:0007669"/>
    <property type="project" value="InterPro"/>
</dbReference>
<evidence type="ECO:0000256" key="2">
    <source>
        <dbReference type="ARBA" id="ARBA00022556"/>
    </source>
</evidence>
<comment type="caution">
    <text evidence="9">The sequence shown here is derived from an EMBL/GenBank/DDBJ whole genome shotgun (WGS) entry which is preliminary data.</text>
</comment>
<evidence type="ECO:0000256" key="4">
    <source>
        <dbReference type="ARBA" id="ARBA00022737"/>
    </source>
</evidence>
<keyword evidence="2 7" id="KW-0441">Lipid A biosynthesis</keyword>
<dbReference type="NCBIfam" id="NF002060">
    <property type="entry name" value="PRK00892.1"/>
    <property type="match status" value="1"/>
</dbReference>
<dbReference type="InterPro" id="IPR007691">
    <property type="entry name" value="LpxD"/>
</dbReference>
<proteinExistence type="inferred from homology"/>
<dbReference type="EMBL" id="JAMFTH010000001">
    <property type="protein sequence ID" value="MCP8898603.1"/>
    <property type="molecule type" value="Genomic_DNA"/>
</dbReference>
<dbReference type="PANTHER" id="PTHR43378:SF2">
    <property type="entry name" value="UDP-3-O-ACYLGLUCOSAMINE N-ACYLTRANSFERASE 1, MITOCHONDRIAL-RELATED"/>
    <property type="match status" value="1"/>
</dbReference>
<dbReference type="HAMAP" id="MF_00523">
    <property type="entry name" value="LpxD"/>
    <property type="match status" value="1"/>
</dbReference>
<comment type="similarity">
    <text evidence="7">Belongs to the transferase hexapeptide repeat family. LpxD subfamily.</text>
</comment>
<dbReference type="NCBIfam" id="TIGR01853">
    <property type="entry name" value="lipid_A_lpxD"/>
    <property type="match status" value="1"/>
</dbReference>